<organism evidence="2 3">
    <name type="scientific">Papaver atlanticum</name>
    <dbReference type="NCBI Taxonomy" id="357466"/>
    <lineage>
        <taxon>Eukaryota</taxon>
        <taxon>Viridiplantae</taxon>
        <taxon>Streptophyta</taxon>
        <taxon>Embryophyta</taxon>
        <taxon>Tracheophyta</taxon>
        <taxon>Spermatophyta</taxon>
        <taxon>Magnoliopsida</taxon>
        <taxon>Ranunculales</taxon>
        <taxon>Papaveraceae</taxon>
        <taxon>Papaveroideae</taxon>
        <taxon>Papaver</taxon>
    </lineage>
</organism>
<comment type="caution">
    <text evidence="2">The sequence shown here is derived from an EMBL/GenBank/DDBJ whole genome shotgun (WGS) entry which is preliminary data.</text>
</comment>
<sequence length="95" mass="10827">MDIGTSFSTRNNKNPTNEQRLSVYHFLLKDSNNGRVKRGSMLRASQLFSISVMTAKRIWKRGKDCWSRNVPVDVSSRKPTRSGGKLMEIDLSKLP</sequence>
<evidence type="ECO:0000313" key="2">
    <source>
        <dbReference type="EMBL" id="KAI3885087.1"/>
    </source>
</evidence>
<proteinExistence type="predicted"/>
<dbReference type="Pfam" id="PF24964">
    <property type="entry name" value="DUF7769"/>
    <property type="match status" value="1"/>
</dbReference>
<gene>
    <name evidence="2" type="ORF">MKW98_002479</name>
</gene>
<evidence type="ECO:0000313" key="3">
    <source>
        <dbReference type="Proteomes" id="UP001202328"/>
    </source>
</evidence>
<dbReference type="InterPro" id="IPR056671">
    <property type="entry name" value="DUF7769"/>
</dbReference>
<name>A0AAD4SC83_9MAGN</name>
<dbReference type="PANTHER" id="PTHR33889">
    <property type="entry name" value="OS04G0681850 PROTEIN"/>
    <property type="match status" value="1"/>
</dbReference>
<protein>
    <recommendedName>
        <fullName evidence="1">DUF7769 domain-containing protein</fullName>
    </recommendedName>
</protein>
<evidence type="ECO:0000259" key="1">
    <source>
        <dbReference type="Pfam" id="PF24964"/>
    </source>
</evidence>
<feature type="domain" description="DUF7769" evidence="1">
    <location>
        <begin position="16"/>
        <end position="66"/>
    </location>
</feature>
<accession>A0AAD4SC83</accession>
<reference evidence="2" key="1">
    <citation type="submission" date="2022-04" db="EMBL/GenBank/DDBJ databases">
        <title>A functionally conserved STORR gene fusion in Papaver species that diverged 16.8 million years ago.</title>
        <authorList>
            <person name="Catania T."/>
        </authorList>
    </citation>
    <scope>NUCLEOTIDE SEQUENCE</scope>
    <source>
        <strain evidence="2">S-188037</strain>
    </source>
</reference>
<dbReference type="EMBL" id="JAJJMB010012161">
    <property type="protein sequence ID" value="KAI3885087.1"/>
    <property type="molecule type" value="Genomic_DNA"/>
</dbReference>
<dbReference type="PANTHER" id="PTHR33889:SF1">
    <property type="entry name" value="OS03G0834800 PROTEIN"/>
    <property type="match status" value="1"/>
</dbReference>
<keyword evidence="3" id="KW-1185">Reference proteome</keyword>
<dbReference type="AlphaFoldDB" id="A0AAD4SC83"/>
<dbReference type="Proteomes" id="UP001202328">
    <property type="component" value="Unassembled WGS sequence"/>
</dbReference>